<accession>A0A6L2P1I1</accession>
<sequence length="814" mass="93903">MIFKTTDCVIYGGEEDEKELVEIGEVGEGPFGEGEGGERGSIDQKVKYTAGSFVGKALTWWNSQIRTLSWEVVVIMSWNDFKFMMIQESCGHEMLKLEYELWNHAMVGAGHATYTDRFHDWLATEPTTVQKAVQIFGALTDEVVRNGSIKKVKKRGNVREPSKDRSGRDDNKRTRTGNGSIDHVRPACPRLNREQRPKGNRPNQVAANNGGQGRGNQRNQLGVVRIPLTDGNMLRVLRERPEEKAIFFMGVKKQEEIVVVRAFHEVFPDDLSGLLPIREIEFRIELIPEATLVAKSPYRLAPSELEELSGQLKELQDKDLRFGYHQLRVHEDDIPKTAFRTRYEHFKFTVMPFGEHVEHLRLVLELLKKKKLYAKFSKCEFWLREVQFLGDVINGLAGYYHRFIENFSKISKSLTILTQKSKTFKWGEEQELAFQTLKDKLYNATVLALLDGPKDFVLYCDAFGIGLGCVLMQRGTIVFALKITRYYLYGTKSLFSDYDCEIRYHPGKENVVADSLSRKERVKPKRVRSMNMILHLSIKDRILAARKEVVDEFARLQRGIAIDFVTKLPRTSSGHDIIWVIVDRLTKFAYFLPIREDYKMDRLARLYLNEIVARHGVSISIISDRVCRFTSRFWQSMQEVLGTRLDMSTAYHPQTDGQSERTIQTLEDMLRACVLDFGGSWDVHLPLVEFSYNNSYHSSVRCAPFEALYGRKYRSPIIPKVTRDRQKSYADKRRMPLDFGVGDYILLKVSPWESVVHFGKKRKLAPRFVGPLEIIEKVGPMAYRLDLPKELNGPVEILEIEFKKLKRSRIAIVK</sequence>
<feature type="non-terminal residue" evidence="3">
    <location>
        <position position="814"/>
    </location>
</feature>
<comment type="caution">
    <text evidence="3">The sequence shown here is derived from an EMBL/GenBank/DDBJ whole genome shotgun (WGS) entry which is preliminary data.</text>
</comment>
<evidence type="ECO:0000259" key="2">
    <source>
        <dbReference type="PROSITE" id="PS50994"/>
    </source>
</evidence>
<evidence type="ECO:0000256" key="1">
    <source>
        <dbReference type="SAM" id="MobiDB-lite"/>
    </source>
</evidence>
<feature type="compositionally biased region" description="Low complexity" evidence="1">
    <location>
        <begin position="203"/>
        <end position="220"/>
    </location>
</feature>
<dbReference type="SUPFAM" id="SSF53098">
    <property type="entry name" value="Ribonuclease H-like"/>
    <property type="match status" value="1"/>
</dbReference>
<proteinExistence type="predicted"/>
<dbReference type="PANTHER" id="PTHR37984">
    <property type="entry name" value="PROTEIN CBG26694"/>
    <property type="match status" value="1"/>
</dbReference>
<protein>
    <submittedName>
        <fullName evidence="3">Ty3-gypsy sub-class retrotransposonable element polyprotein</fullName>
    </submittedName>
</protein>
<dbReference type="AlphaFoldDB" id="A0A6L2P1I1"/>
<dbReference type="InterPro" id="IPR041577">
    <property type="entry name" value="RT_RNaseH_2"/>
</dbReference>
<dbReference type="PROSITE" id="PS50994">
    <property type="entry name" value="INTEGRASE"/>
    <property type="match status" value="1"/>
</dbReference>
<feature type="region of interest" description="Disordered" evidence="1">
    <location>
        <begin position="150"/>
        <end position="220"/>
    </location>
</feature>
<dbReference type="SUPFAM" id="SSF56672">
    <property type="entry name" value="DNA/RNA polymerases"/>
    <property type="match status" value="1"/>
</dbReference>
<dbReference type="InterPro" id="IPR043128">
    <property type="entry name" value="Rev_trsase/Diguanyl_cyclase"/>
</dbReference>
<dbReference type="EMBL" id="BKCJ010010611">
    <property type="protein sequence ID" value="GEU92358.1"/>
    <property type="molecule type" value="Genomic_DNA"/>
</dbReference>
<dbReference type="PANTHER" id="PTHR37984:SF15">
    <property type="entry name" value="INTEGRASE CATALYTIC DOMAIN-CONTAINING PROTEIN"/>
    <property type="match status" value="1"/>
</dbReference>
<reference evidence="3" key="1">
    <citation type="journal article" date="2019" name="Sci. Rep.">
        <title>Draft genome of Tanacetum cinerariifolium, the natural source of mosquito coil.</title>
        <authorList>
            <person name="Yamashiro T."/>
            <person name="Shiraishi A."/>
            <person name="Satake H."/>
            <person name="Nakayama K."/>
        </authorList>
    </citation>
    <scope>NUCLEOTIDE SEQUENCE</scope>
</reference>
<dbReference type="GO" id="GO:0015074">
    <property type="term" value="P:DNA integration"/>
    <property type="evidence" value="ECO:0007669"/>
    <property type="project" value="InterPro"/>
</dbReference>
<dbReference type="GO" id="GO:0003676">
    <property type="term" value="F:nucleic acid binding"/>
    <property type="evidence" value="ECO:0007669"/>
    <property type="project" value="InterPro"/>
</dbReference>
<dbReference type="InterPro" id="IPR056924">
    <property type="entry name" value="SH3_Tf2-1"/>
</dbReference>
<dbReference type="InterPro" id="IPR043502">
    <property type="entry name" value="DNA/RNA_pol_sf"/>
</dbReference>
<feature type="compositionally biased region" description="Basic and acidic residues" evidence="1">
    <location>
        <begin position="157"/>
        <end position="173"/>
    </location>
</feature>
<organism evidence="3">
    <name type="scientific">Tanacetum cinerariifolium</name>
    <name type="common">Dalmatian daisy</name>
    <name type="synonym">Chrysanthemum cinerariifolium</name>
    <dbReference type="NCBI Taxonomy" id="118510"/>
    <lineage>
        <taxon>Eukaryota</taxon>
        <taxon>Viridiplantae</taxon>
        <taxon>Streptophyta</taxon>
        <taxon>Embryophyta</taxon>
        <taxon>Tracheophyta</taxon>
        <taxon>Spermatophyta</taxon>
        <taxon>Magnoliopsida</taxon>
        <taxon>eudicotyledons</taxon>
        <taxon>Gunneridae</taxon>
        <taxon>Pentapetalae</taxon>
        <taxon>asterids</taxon>
        <taxon>campanulids</taxon>
        <taxon>Asterales</taxon>
        <taxon>Asteraceae</taxon>
        <taxon>Asteroideae</taxon>
        <taxon>Anthemideae</taxon>
        <taxon>Anthemidinae</taxon>
        <taxon>Tanacetum</taxon>
    </lineage>
</organism>
<dbReference type="InterPro" id="IPR050951">
    <property type="entry name" value="Retrovirus_Pol_polyprotein"/>
</dbReference>
<dbReference type="Gene3D" id="3.30.70.270">
    <property type="match status" value="2"/>
</dbReference>
<dbReference type="Pfam" id="PF24626">
    <property type="entry name" value="SH3_Tf2-1"/>
    <property type="match status" value="1"/>
</dbReference>
<gene>
    <name evidence="3" type="ORF">Tci_064336</name>
</gene>
<dbReference type="InterPro" id="IPR001584">
    <property type="entry name" value="Integrase_cat-core"/>
</dbReference>
<dbReference type="InterPro" id="IPR012337">
    <property type="entry name" value="RNaseH-like_sf"/>
</dbReference>
<evidence type="ECO:0000313" key="3">
    <source>
        <dbReference type="EMBL" id="GEU92358.1"/>
    </source>
</evidence>
<dbReference type="Pfam" id="PF17919">
    <property type="entry name" value="RT_RNaseH_2"/>
    <property type="match status" value="1"/>
</dbReference>
<feature type="domain" description="Integrase catalytic" evidence="2">
    <location>
        <begin position="550"/>
        <end position="712"/>
    </location>
</feature>
<name>A0A6L2P1I1_TANCI</name>
<dbReference type="InterPro" id="IPR036397">
    <property type="entry name" value="RNaseH_sf"/>
</dbReference>
<dbReference type="Gene3D" id="3.10.10.10">
    <property type="entry name" value="HIV Type 1 Reverse Transcriptase, subunit A, domain 1"/>
    <property type="match status" value="1"/>
</dbReference>
<dbReference type="Gene3D" id="3.30.420.10">
    <property type="entry name" value="Ribonuclease H-like superfamily/Ribonuclease H"/>
    <property type="match status" value="1"/>
</dbReference>